<keyword evidence="4" id="KW-0130">Cell adhesion</keyword>
<comment type="similarity">
    <text evidence="2">Belongs to the mesothelin family.</text>
</comment>
<evidence type="ECO:0000256" key="2">
    <source>
        <dbReference type="ARBA" id="ARBA00011016"/>
    </source>
</evidence>
<evidence type="ECO:0000256" key="6">
    <source>
        <dbReference type="ARBA" id="ARBA00023180"/>
    </source>
</evidence>
<dbReference type="AlphaFoldDB" id="A0AA97K2Q8"/>
<dbReference type="InterPro" id="IPR026664">
    <property type="entry name" value="Stereocilin-rel"/>
</dbReference>
<organism evidence="8 9">
    <name type="scientific">Eublepharis macularius</name>
    <name type="common">Leopard gecko</name>
    <name type="synonym">Cyrtodactylus macularius</name>
    <dbReference type="NCBI Taxonomy" id="481883"/>
    <lineage>
        <taxon>Eukaryota</taxon>
        <taxon>Metazoa</taxon>
        <taxon>Chordata</taxon>
        <taxon>Craniata</taxon>
        <taxon>Vertebrata</taxon>
        <taxon>Euteleostomi</taxon>
        <taxon>Lepidosauria</taxon>
        <taxon>Squamata</taxon>
        <taxon>Bifurcata</taxon>
        <taxon>Gekkota</taxon>
        <taxon>Eublepharidae</taxon>
        <taxon>Eublepharinae</taxon>
        <taxon>Eublepharis</taxon>
    </lineage>
</organism>
<dbReference type="PANTHER" id="PTHR23412:SF15">
    <property type="entry name" value="MESOTHELIN-LIKE PROTEIN"/>
    <property type="match status" value="1"/>
</dbReference>
<feature type="region of interest" description="Disordered" evidence="7">
    <location>
        <begin position="433"/>
        <end position="461"/>
    </location>
</feature>
<feature type="compositionally biased region" description="Polar residues" evidence="7">
    <location>
        <begin position="242"/>
        <end position="254"/>
    </location>
</feature>
<protein>
    <submittedName>
        <fullName evidence="9">Mucin-5B-like</fullName>
    </submittedName>
</protein>
<feature type="region of interest" description="Disordered" evidence="7">
    <location>
        <begin position="231"/>
        <end position="254"/>
    </location>
</feature>
<keyword evidence="3" id="KW-0732">Signal</keyword>
<reference evidence="9" key="1">
    <citation type="submission" date="2025-08" db="UniProtKB">
        <authorList>
            <consortium name="RefSeq"/>
        </authorList>
    </citation>
    <scope>IDENTIFICATION</scope>
    <source>
        <tissue evidence="9">Blood</tissue>
    </source>
</reference>
<dbReference type="KEGG" id="emc:129338469"/>
<dbReference type="GO" id="GO:0016020">
    <property type="term" value="C:membrane"/>
    <property type="evidence" value="ECO:0007669"/>
    <property type="project" value="UniProtKB-SubCell"/>
</dbReference>
<evidence type="ECO:0000256" key="4">
    <source>
        <dbReference type="ARBA" id="ARBA00022889"/>
    </source>
</evidence>
<dbReference type="RefSeq" id="XP_054848715.1">
    <property type="nucleotide sequence ID" value="XM_054992740.1"/>
</dbReference>
<keyword evidence="5" id="KW-0472">Membrane</keyword>
<dbReference type="PANTHER" id="PTHR23412">
    <property type="entry name" value="STEREOCILIN RELATED"/>
    <property type="match status" value="1"/>
</dbReference>
<sequence length="523" mass="53207">MELGGKLTGPLLSALAGTNLCLLEADQLRQISPESIRHAEKLDISSCSQGKKDILYETARSAFASQEGTSAYYPLIQPYLGGAPVEDLKKLARSQVAMDINTFTNLKPEELKALSVQDVKDLLGVHLTDLKDAEAHPSVALWIRSHFQSELDTLGIGLRGGMMAPPSTTSTAAGASGATKPHGTSIAVAPAISSAASAGSAGSVATISGVNAATFSGAALTGLSPSTLATAVDSHTAPPSEATLTAGETSTPLETTNTALPTVSIHPKAAIPTTVRAPVASTATDISTTAAAHHITANGTILPAVARGINLTPSVNTTAAPNYITTNETIVPTVATHMNVTTSVNTRAASSNVTSNGTVLPTIATHTNVIGTTSNITHTSYARVSAVSASATMSTTPNVTVSASSERPSAPPIPLSNATTLVYLSTAMTASEELPAASSRTTARGAETPHETSLPAGPGPLRTTIAAASKRGTTRTAPPKAYPTPNGYINVRPLSASASSLSLSCLLLMPSLAVGLSVLRRLF</sequence>
<name>A0AA97K2Q8_EUBMA</name>
<comment type="subcellular location">
    <subcellularLocation>
        <location evidence="1">Membrane</location>
    </subcellularLocation>
</comment>
<keyword evidence="6" id="KW-0325">Glycoprotein</keyword>
<dbReference type="InterPro" id="IPR010335">
    <property type="entry name" value="Mesothelin"/>
</dbReference>
<dbReference type="Proteomes" id="UP001190640">
    <property type="component" value="Chromosome 12"/>
</dbReference>
<evidence type="ECO:0000256" key="7">
    <source>
        <dbReference type="SAM" id="MobiDB-lite"/>
    </source>
</evidence>
<evidence type="ECO:0000313" key="9">
    <source>
        <dbReference type="RefSeq" id="XP_054848715.1"/>
    </source>
</evidence>
<evidence type="ECO:0000313" key="8">
    <source>
        <dbReference type="Proteomes" id="UP001190640"/>
    </source>
</evidence>
<dbReference type="GeneID" id="129338469"/>
<gene>
    <name evidence="9" type="primary">LOC129338469</name>
</gene>
<proteinExistence type="inferred from homology"/>
<evidence type="ECO:0000256" key="1">
    <source>
        <dbReference type="ARBA" id="ARBA00004370"/>
    </source>
</evidence>
<accession>A0AA97K2Q8</accession>
<dbReference type="GO" id="GO:0009986">
    <property type="term" value="C:cell surface"/>
    <property type="evidence" value="ECO:0007669"/>
    <property type="project" value="TreeGrafter"/>
</dbReference>
<keyword evidence="8" id="KW-1185">Reference proteome</keyword>
<evidence type="ECO:0000256" key="5">
    <source>
        <dbReference type="ARBA" id="ARBA00023136"/>
    </source>
</evidence>
<dbReference type="Pfam" id="PF06060">
    <property type="entry name" value="Mesothelin"/>
    <property type="match status" value="1"/>
</dbReference>
<evidence type="ECO:0000256" key="3">
    <source>
        <dbReference type="ARBA" id="ARBA00022729"/>
    </source>
</evidence>
<dbReference type="GO" id="GO:0007160">
    <property type="term" value="P:cell-matrix adhesion"/>
    <property type="evidence" value="ECO:0007669"/>
    <property type="project" value="TreeGrafter"/>
</dbReference>